<evidence type="ECO:0000313" key="5">
    <source>
        <dbReference type="Proteomes" id="UP000279306"/>
    </source>
</evidence>
<name>A0A3S5EJ60_MYCAU</name>
<organism evidence="4 5">
    <name type="scientific">Mycolicibacterium aurum</name>
    <name type="common">Mycobacterium aurum</name>
    <dbReference type="NCBI Taxonomy" id="1791"/>
    <lineage>
        <taxon>Bacteria</taxon>
        <taxon>Bacillati</taxon>
        <taxon>Actinomycetota</taxon>
        <taxon>Actinomycetes</taxon>
        <taxon>Mycobacteriales</taxon>
        <taxon>Mycobacteriaceae</taxon>
        <taxon>Mycolicibacterium</taxon>
    </lineage>
</organism>
<dbReference type="EMBL" id="LR134356">
    <property type="protein sequence ID" value="VEG53045.1"/>
    <property type="molecule type" value="Genomic_DNA"/>
</dbReference>
<dbReference type="InterPro" id="IPR036513">
    <property type="entry name" value="STAS_dom_sf"/>
</dbReference>
<gene>
    <name evidence="4" type="primary">rsbV_2</name>
    <name evidence="4" type="ORF">NCTC10437_01767</name>
</gene>
<keyword evidence="5" id="KW-1185">Reference proteome</keyword>
<dbReference type="RefSeq" id="WP_048632374.1">
    <property type="nucleotide sequence ID" value="NZ_CVQQ01000006.1"/>
</dbReference>
<evidence type="ECO:0000256" key="1">
    <source>
        <dbReference type="ARBA" id="ARBA00009013"/>
    </source>
</evidence>
<sequence length="121" mass="12494">MGLLDIVRDVRDVAVVLRAEGDVDSSTADALMTALDAAVVEAQAHPARVLIVELDGVTYFGSAGLNALIGCAERGSAHGVAVRLVATNPEVTRPIEVTRLDSVLPPHRSVADALSSADGPQ</sequence>
<feature type="domain" description="STAS" evidence="3">
    <location>
        <begin position="4"/>
        <end position="117"/>
    </location>
</feature>
<dbReference type="Gene3D" id="3.30.750.24">
    <property type="entry name" value="STAS domain"/>
    <property type="match status" value="1"/>
</dbReference>
<dbReference type="InterPro" id="IPR003658">
    <property type="entry name" value="Anti-sigma_ant"/>
</dbReference>
<dbReference type="PANTHER" id="PTHR33495:SF2">
    <property type="entry name" value="ANTI-SIGMA FACTOR ANTAGONIST TM_1081-RELATED"/>
    <property type="match status" value="1"/>
</dbReference>
<dbReference type="KEGG" id="mauu:NCTC10437_01767"/>
<dbReference type="AlphaFoldDB" id="A0A3S5EJ60"/>
<dbReference type="PROSITE" id="PS50801">
    <property type="entry name" value="STAS"/>
    <property type="match status" value="1"/>
</dbReference>
<dbReference type="SUPFAM" id="SSF52091">
    <property type="entry name" value="SpoIIaa-like"/>
    <property type="match status" value="1"/>
</dbReference>
<dbReference type="GO" id="GO:0043856">
    <property type="term" value="F:anti-sigma factor antagonist activity"/>
    <property type="evidence" value="ECO:0007669"/>
    <property type="project" value="InterPro"/>
</dbReference>
<dbReference type="Pfam" id="PF01740">
    <property type="entry name" value="STAS"/>
    <property type="match status" value="1"/>
</dbReference>
<dbReference type="PANTHER" id="PTHR33495">
    <property type="entry name" value="ANTI-SIGMA FACTOR ANTAGONIST TM_1081-RELATED-RELATED"/>
    <property type="match status" value="1"/>
</dbReference>
<evidence type="ECO:0000259" key="3">
    <source>
        <dbReference type="PROSITE" id="PS50801"/>
    </source>
</evidence>
<dbReference type="InterPro" id="IPR002645">
    <property type="entry name" value="STAS_dom"/>
</dbReference>
<evidence type="ECO:0000313" key="4">
    <source>
        <dbReference type="EMBL" id="VEG53045.1"/>
    </source>
</evidence>
<dbReference type="NCBIfam" id="TIGR00377">
    <property type="entry name" value="ant_ant_sig"/>
    <property type="match status" value="1"/>
</dbReference>
<dbReference type="OrthoDB" id="4571296at2"/>
<dbReference type="CDD" id="cd07043">
    <property type="entry name" value="STAS_anti-anti-sigma_factors"/>
    <property type="match status" value="1"/>
</dbReference>
<comment type="similarity">
    <text evidence="1 2">Belongs to the anti-sigma-factor antagonist family.</text>
</comment>
<accession>A0A3S5EJ60</accession>
<evidence type="ECO:0000256" key="2">
    <source>
        <dbReference type="RuleBase" id="RU003749"/>
    </source>
</evidence>
<proteinExistence type="inferred from homology"/>
<reference evidence="4 5" key="1">
    <citation type="submission" date="2018-12" db="EMBL/GenBank/DDBJ databases">
        <authorList>
            <consortium name="Pathogen Informatics"/>
        </authorList>
    </citation>
    <scope>NUCLEOTIDE SEQUENCE [LARGE SCALE GENOMIC DNA]</scope>
    <source>
        <strain evidence="4 5">NCTC10437</strain>
    </source>
</reference>
<dbReference type="STRING" id="1791.GCA_001049355_02491"/>
<dbReference type="Proteomes" id="UP000279306">
    <property type="component" value="Chromosome"/>
</dbReference>
<protein>
    <recommendedName>
        <fullName evidence="2">Anti-sigma factor antagonist</fullName>
    </recommendedName>
</protein>